<dbReference type="PANTHER" id="PTHR43252:SF6">
    <property type="entry name" value="NEGATIVE TRANSCRIPTION REGULATOR PADR"/>
    <property type="match status" value="1"/>
</dbReference>
<dbReference type="Proteomes" id="UP000649289">
    <property type="component" value="Unassembled WGS sequence"/>
</dbReference>
<evidence type="ECO:0000259" key="3">
    <source>
        <dbReference type="Pfam" id="PF10400"/>
    </source>
</evidence>
<feature type="domain" description="Transcription regulator PadR N-terminal" evidence="2">
    <location>
        <begin position="12"/>
        <end position="86"/>
    </location>
</feature>
<protein>
    <submittedName>
        <fullName evidence="4">Helix-turn-helix transcriptional regulator</fullName>
    </submittedName>
</protein>
<dbReference type="InterPro" id="IPR018309">
    <property type="entry name" value="Tscrpt_reg_PadR_C"/>
</dbReference>
<proteinExistence type="predicted"/>
<evidence type="ECO:0000313" key="5">
    <source>
        <dbReference type="Proteomes" id="UP000649289"/>
    </source>
</evidence>
<evidence type="ECO:0000313" key="4">
    <source>
        <dbReference type="EMBL" id="MBD3913146.1"/>
    </source>
</evidence>
<dbReference type="InterPro" id="IPR036390">
    <property type="entry name" value="WH_DNA-bd_sf"/>
</dbReference>
<name>A0ABR8MDH6_9ACTN</name>
<evidence type="ECO:0000259" key="2">
    <source>
        <dbReference type="Pfam" id="PF03551"/>
    </source>
</evidence>
<dbReference type="InterPro" id="IPR005149">
    <property type="entry name" value="Tscrpt_reg_PadR_N"/>
</dbReference>
<feature type="domain" description="Transcription regulator PadR C-terminal" evidence="3">
    <location>
        <begin position="100"/>
        <end position="181"/>
    </location>
</feature>
<feature type="region of interest" description="Disordered" evidence="1">
    <location>
        <begin position="178"/>
        <end position="202"/>
    </location>
</feature>
<dbReference type="Pfam" id="PF10400">
    <property type="entry name" value="Vir_act_alpha_C"/>
    <property type="match status" value="1"/>
</dbReference>
<dbReference type="InterPro" id="IPR036388">
    <property type="entry name" value="WH-like_DNA-bd_sf"/>
</dbReference>
<dbReference type="PANTHER" id="PTHR43252">
    <property type="entry name" value="TRANSCRIPTIONAL REGULATOR YQJI"/>
    <property type="match status" value="1"/>
</dbReference>
<sequence>MSQDIPVTGYAILGLLTFGDELTGYEVKQRADITLRFYWVAPAMSQIYTELRRLTDHELVAARARHDGGREVTTYAITDAGQAALRAWMDHTPAGFPVLKHTVLLRLLIGHVTAPDETRRMLHEYVDELARAREDLTGVREMLRGADEPGEPFRFPSLVADWGLDYFAAETRHAQRALESLATHGPGDGDGETSGEGTDSPA</sequence>
<dbReference type="Pfam" id="PF03551">
    <property type="entry name" value="PadR"/>
    <property type="match status" value="1"/>
</dbReference>
<dbReference type="RefSeq" id="WP_191197511.1">
    <property type="nucleotide sequence ID" value="NZ_BAAAPA010000002.1"/>
</dbReference>
<dbReference type="EMBL" id="JACXYY010000001">
    <property type="protein sequence ID" value="MBD3913146.1"/>
    <property type="molecule type" value="Genomic_DNA"/>
</dbReference>
<evidence type="ECO:0000256" key="1">
    <source>
        <dbReference type="SAM" id="MobiDB-lite"/>
    </source>
</evidence>
<gene>
    <name evidence="4" type="ORF">IEZ25_00845</name>
</gene>
<keyword evidence="5" id="KW-1185">Reference proteome</keyword>
<dbReference type="Gene3D" id="1.10.10.10">
    <property type="entry name" value="Winged helix-like DNA-binding domain superfamily/Winged helix DNA-binding domain"/>
    <property type="match status" value="1"/>
</dbReference>
<reference evidence="4 5" key="1">
    <citation type="submission" date="2020-09" db="EMBL/GenBank/DDBJ databases">
        <title>novel species in genus Nocardioides.</title>
        <authorList>
            <person name="Zhang G."/>
        </authorList>
    </citation>
    <scope>NUCLEOTIDE SEQUENCE [LARGE SCALE GENOMIC DNA]</scope>
    <source>
        <strain evidence="4 5">19197</strain>
    </source>
</reference>
<dbReference type="SUPFAM" id="SSF46785">
    <property type="entry name" value="Winged helix' DNA-binding domain"/>
    <property type="match status" value="1"/>
</dbReference>
<accession>A0ABR8MDH6</accession>
<comment type="caution">
    <text evidence="4">The sequence shown here is derived from an EMBL/GenBank/DDBJ whole genome shotgun (WGS) entry which is preliminary data.</text>
</comment>
<organism evidence="4 5">
    <name type="scientific">Nocardioides hwasunensis</name>
    <dbReference type="NCBI Taxonomy" id="397258"/>
    <lineage>
        <taxon>Bacteria</taxon>
        <taxon>Bacillati</taxon>
        <taxon>Actinomycetota</taxon>
        <taxon>Actinomycetes</taxon>
        <taxon>Propionibacteriales</taxon>
        <taxon>Nocardioidaceae</taxon>
        <taxon>Nocardioides</taxon>
    </lineage>
</organism>